<reference evidence="3 4" key="1">
    <citation type="submission" date="2020-08" db="EMBL/GenBank/DDBJ databases">
        <title>Genomic Encyclopedia of Type Strains, Phase IV (KMG-IV): sequencing the most valuable type-strain genomes for metagenomic binning, comparative biology and taxonomic classification.</title>
        <authorList>
            <person name="Goeker M."/>
        </authorList>
    </citation>
    <scope>NUCLEOTIDE SEQUENCE [LARGE SCALE GENOMIC DNA]</scope>
    <source>
        <strain evidence="3 4">DSM 12141</strain>
    </source>
</reference>
<dbReference type="NCBIfam" id="NF010200">
    <property type="entry name" value="PRK13674.1-1"/>
    <property type="match status" value="1"/>
</dbReference>
<protein>
    <recommendedName>
        <fullName evidence="2">GTP cyclohydrolase FolE2</fullName>
        <ecNumber evidence="2">3.5.4.16</ecNumber>
    </recommendedName>
</protein>
<organism evidence="3 4">
    <name type="scientific">Castellaniella defragrans</name>
    <name type="common">Alcaligenes defragrans</name>
    <dbReference type="NCBI Taxonomy" id="75697"/>
    <lineage>
        <taxon>Bacteria</taxon>
        <taxon>Pseudomonadati</taxon>
        <taxon>Pseudomonadota</taxon>
        <taxon>Betaproteobacteria</taxon>
        <taxon>Burkholderiales</taxon>
        <taxon>Alcaligenaceae</taxon>
        <taxon>Castellaniella</taxon>
    </lineage>
</organism>
<dbReference type="EMBL" id="JACHIB010000020">
    <property type="protein sequence ID" value="MBB6085116.1"/>
    <property type="molecule type" value="Genomic_DNA"/>
</dbReference>
<evidence type="ECO:0000256" key="2">
    <source>
        <dbReference type="HAMAP-Rule" id="MF_01527"/>
    </source>
</evidence>
<dbReference type="GO" id="GO:0046654">
    <property type="term" value="P:tetrahydrofolate biosynthetic process"/>
    <property type="evidence" value="ECO:0007669"/>
    <property type="project" value="UniProtKB-UniRule"/>
</dbReference>
<comment type="function">
    <text evidence="2">Converts GTP to 7,8-dihydroneopterin triphosphate.</text>
</comment>
<dbReference type="Pfam" id="PF02649">
    <property type="entry name" value="GCHY-1"/>
    <property type="match status" value="1"/>
</dbReference>
<dbReference type="AlphaFoldDB" id="A0A7W9WPR7"/>
<feature type="site" description="May be catalytically important" evidence="2">
    <location>
        <position position="158"/>
    </location>
</feature>
<comment type="catalytic activity">
    <reaction evidence="2">
        <text>GTP + H2O = 7,8-dihydroneopterin 3'-triphosphate + formate + H(+)</text>
        <dbReference type="Rhea" id="RHEA:17473"/>
        <dbReference type="ChEBI" id="CHEBI:15377"/>
        <dbReference type="ChEBI" id="CHEBI:15378"/>
        <dbReference type="ChEBI" id="CHEBI:15740"/>
        <dbReference type="ChEBI" id="CHEBI:37565"/>
        <dbReference type="ChEBI" id="CHEBI:58462"/>
        <dbReference type="EC" id="3.5.4.16"/>
    </reaction>
</comment>
<keyword evidence="1 2" id="KW-0378">Hydrolase</keyword>
<dbReference type="InterPro" id="IPR022838">
    <property type="entry name" value="GTP_cyclohydrolase_FolE2"/>
</dbReference>
<gene>
    <name evidence="2" type="primary">folE2</name>
    <name evidence="3" type="ORF">HNR28_003169</name>
</gene>
<dbReference type="Gene3D" id="3.10.270.10">
    <property type="entry name" value="Urate Oxidase"/>
    <property type="match status" value="1"/>
</dbReference>
<comment type="caution">
    <text evidence="3">The sequence shown here is derived from an EMBL/GenBank/DDBJ whole genome shotgun (WGS) entry which is preliminary data.</text>
</comment>
<dbReference type="UniPathway" id="UPA00848">
    <property type="reaction ID" value="UER00151"/>
</dbReference>
<dbReference type="RefSeq" id="WP_043683426.1">
    <property type="nucleotide sequence ID" value="NZ_JACHIB010000020.1"/>
</dbReference>
<evidence type="ECO:0000313" key="3">
    <source>
        <dbReference type="EMBL" id="MBB6085116.1"/>
    </source>
</evidence>
<dbReference type="HAMAP" id="MF_01527_B">
    <property type="entry name" value="GTP_cyclohydrol_B"/>
    <property type="match status" value="1"/>
</dbReference>
<accession>A0A7W9WPR7</accession>
<evidence type="ECO:0000313" key="4">
    <source>
        <dbReference type="Proteomes" id="UP000541136"/>
    </source>
</evidence>
<dbReference type="Proteomes" id="UP000541136">
    <property type="component" value="Unassembled WGS sequence"/>
</dbReference>
<dbReference type="EC" id="3.5.4.16" evidence="2"/>
<dbReference type="GO" id="GO:0003934">
    <property type="term" value="F:GTP cyclohydrolase I activity"/>
    <property type="evidence" value="ECO:0007669"/>
    <property type="project" value="UniProtKB-UniRule"/>
</dbReference>
<comment type="similarity">
    <text evidence="2">Belongs to the GTP cyclohydrolase IV family.</text>
</comment>
<dbReference type="PANTHER" id="PTHR36445">
    <property type="entry name" value="GTP CYCLOHYDROLASE MPTA"/>
    <property type="match status" value="1"/>
</dbReference>
<comment type="pathway">
    <text evidence="2">Cofactor biosynthesis; 7,8-dihydroneopterin triphosphate biosynthesis; 7,8-dihydroneopterin triphosphate from GTP: step 1/1.</text>
</comment>
<dbReference type="PANTHER" id="PTHR36445:SF1">
    <property type="entry name" value="GTP CYCLOHYDROLASE MPTA"/>
    <property type="match status" value="1"/>
</dbReference>
<dbReference type="InterPro" id="IPR003801">
    <property type="entry name" value="GTP_cyclohydrolase_FolE2/MptA"/>
</dbReference>
<proteinExistence type="inferred from homology"/>
<sequence length="270" mass="29480">MNTLLDPVAMSMPDVQSGPDTRRIAIERVGVRGVRHPLVVASGAGRPQATVADWEMTVALPADEKGTHMSRFIALLEAHRGEPMTPAALCALARSMLDLLHADAGDVAAGFPYFIEKPAPVSGVRSLMDYQVRWRVGVRRGEAPRFSLSVQVPVTSLCPCSKAISDYGAHNQRSHVCVDLEYDAVDAVDLDALIRGVESQASSELWGLLKRADEKFVTERAYENPKFVEDLVRDVAVMLQRLPGVASYQVTAENFESIHNHSAYAVVRSA</sequence>
<name>A0A7W9WPR7_CASDE</name>
<evidence type="ECO:0000256" key="1">
    <source>
        <dbReference type="ARBA" id="ARBA00022801"/>
    </source>
</evidence>